<feature type="compositionally biased region" description="Low complexity" evidence="1">
    <location>
        <begin position="143"/>
        <end position="156"/>
    </location>
</feature>
<accession>A0A2P5E453</accession>
<name>A0A2P5E453_PARAD</name>
<dbReference type="Proteomes" id="UP000237105">
    <property type="component" value="Unassembled WGS sequence"/>
</dbReference>
<dbReference type="OrthoDB" id="10357785at2759"/>
<evidence type="ECO:0000313" key="3">
    <source>
        <dbReference type="Proteomes" id="UP000237105"/>
    </source>
</evidence>
<reference evidence="3" key="1">
    <citation type="submission" date="2016-06" db="EMBL/GenBank/DDBJ databases">
        <title>Parallel loss of symbiosis genes in relatives of nitrogen-fixing non-legume Parasponia.</title>
        <authorList>
            <person name="Van Velzen R."/>
            <person name="Holmer R."/>
            <person name="Bu F."/>
            <person name="Rutten L."/>
            <person name="Van Zeijl A."/>
            <person name="Liu W."/>
            <person name="Santuari L."/>
            <person name="Cao Q."/>
            <person name="Sharma T."/>
            <person name="Shen D."/>
            <person name="Roswanjaya Y."/>
            <person name="Wardhani T."/>
            <person name="Kalhor M.S."/>
            <person name="Jansen J."/>
            <person name="Van den Hoogen J."/>
            <person name="Gungor B."/>
            <person name="Hartog M."/>
            <person name="Hontelez J."/>
            <person name="Verver J."/>
            <person name="Yang W.-C."/>
            <person name="Schijlen E."/>
            <person name="Repin R."/>
            <person name="Schilthuizen M."/>
            <person name="Schranz E."/>
            <person name="Heidstra R."/>
            <person name="Miyata K."/>
            <person name="Fedorova E."/>
            <person name="Kohlen W."/>
            <person name="Bisseling T."/>
            <person name="Smit S."/>
            <person name="Geurts R."/>
        </authorList>
    </citation>
    <scope>NUCLEOTIDE SEQUENCE [LARGE SCALE GENOMIC DNA]</scope>
    <source>
        <strain evidence="3">cv. WU1-14</strain>
    </source>
</reference>
<sequence length="156" mass="16872">MLSLKSELSRQLPASCCSLESTLLWVVLWLVSLQLGGNLRRRFTTGAKWFLFSDTIFLINLDFAACFDCTSFSISVSLSSGIFTGTVVKPTVTLRPKASYSKSLPPKGNVICESIMVALRSLVSSLSEHKVSAKLDLPDDSSELSPSSSSESLGEV</sequence>
<comment type="caution">
    <text evidence="2">The sequence shown here is derived from an EMBL/GenBank/DDBJ whole genome shotgun (WGS) entry which is preliminary data.</text>
</comment>
<organism evidence="2 3">
    <name type="scientific">Parasponia andersonii</name>
    <name type="common">Sponia andersonii</name>
    <dbReference type="NCBI Taxonomy" id="3476"/>
    <lineage>
        <taxon>Eukaryota</taxon>
        <taxon>Viridiplantae</taxon>
        <taxon>Streptophyta</taxon>
        <taxon>Embryophyta</taxon>
        <taxon>Tracheophyta</taxon>
        <taxon>Spermatophyta</taxon>
        <taxon>Magnoliopsida</taxon>
        <taxon>eudicotyledons</taxon>
        <taxon>Gunneridae</taxon>
        <taxon>Pentapetalae</taxon>
        <taxon>rosids</taxon>
        <taxon>fabids</taxon>
        <taxon>Rosales</taxon>
        <taxon>Cannabaceae</taxon>
        <taxon>Parasponia</taxon>
    </lineage>
</organism>
<feature type="region of interest" description="Disordered" evidence="1">
    <location>
        <begin position="134"/>
        <end position="156"/>
    </location>
</feature>
<keyword evidence="3" id="KW-1185">Reference proteome</keyword>
<dbReference type="EMBL" id="JXTB01000002">
    <property type="protein sequence ID" value="PON80319.1"/>
    <property type="molecule type" value="Genomic_DNA"/>
</dbReference>
<dbReference type="AlphaFoldDB" id="A0A2P5E453"/>
<protein>
    <submittedName>
        <fullName evidence="2">Uncharacterized protein</fullName>
    </submittedName>
</protein>
<evidence type="ECO:0000313" key="2">
    <source>
        <dbReference type="EMBL" id="PON80319.1"/>
    </source>
</evidence>
<evidence type="ECO:0000256" key="1">
    <source>
        <dbReference type="SAM" id="MobiDB-lite"/>
    </source>
</evidence>
<proteinExistence type="predicted"/>
<gene>
    <name evidence="2" type="ORF">PanWU01x14_007690</name>
</gene>